<evidence type="ECO:0008006" key="5">
    <source>
        <dbReference type="Google" id="ProtNLM"/>
    </source>
</evidence>
<reference evidence="4" key="1">
    <citation type="journal article" date="2019" name="Int. J. Syst. Evol. Microbiol.">
        <title>The Global Catalogue of Microorganisms (GCM) 10K type strain sequencing project: providing services to taxonomists for standard genome sequencing and annotation.</title>
        <authorList>
            <consortium name="The Broad Institute Genomics Platform"/>
            <consortium name="The Broad Institute Genome Sequencing Center for Infectious Disease"/>
            <person name="Wu L."/>
            <person name="Ma J."/>
        </authorList>
    </citation>
    <scope>NUCLEOTIDE SEQUENCE [LARGE SCALE GENOMIC DNA]</scope>
    <source>
        <strain evidence="4">XZYJ18</strain>
    </source>
</reference>
<name>A0ABV9ZK78_9PSEU</name>
<dbReference type="EMBL" id="JBHSKG010000008">
    <property type="protein sequence ID" value="MFC5139874.1"/>
    <property type="molecule type" value="Genomic_DNA"/>
</dbReference>
<keyword evidence="2" id="KW-1133">Transmembrane helix</keyword>
<accession>A0ABV9ZK78</accession>
<dbReference type="InterPro" id="IPR039708">
    <property type="entry name" value="MT1774/Rv1733c-like"/>
</dbReference>
<evidence type="ECO:0000256" key="2">
    <source>
        <dbReference type="SAM" id="Phobius"/>
    </source>
</evidence>
<evidence type="ECO:0000256" key="1">
    <source>
        <dbReference type="SAM" id="MobiDB-lite"/>
    </source>
</evidence>
<keyword evidence="4" id="KW-1185">Reference proteome</keyword>
<evidence type="ECO:0000313" key="3">
    <source>
        <dbReference type="EMBL" id="MFC5139874.1"/>
    </source>
</evidence>
<organism evidence="3 4">
    <name type="scientific">Actinomycetospora rhizophila</name>
    <dbReference type="NCBI Taxonomy" id="1416876"/>
    <lineage>
        <taxon>Bacteria</taxon>
        <taxon>Bacillati</taxon>
        <taxon>Actinomycetota</taxon>
        <taxon>Actinomycetes</taxon>
        <taxon>Pseudonocardiales</taxon>
        <taxon>Pseudonocardiaceae</taxon>
        <taxon>Actinomycetospora</taxon>
    </lineage>
</organism>
<feature type="region of interest" description="Disordered" evidence="1">
    <location>
        <begin position="71"/>
        <end position="92"/>
    </location>
</feature>
<keyword evidence="2" id="KW-0472">Membrane</keyword>
<comment type="caution">
    <text evidence="3">The sequence shown here is derived from an EMBL/GenBank/DDBJ whole genome shotgun (WGS) entry which is preliminary data.</text>
</comment>
<dbReference type="RefSeq" id="WP_378022055.1">
    <property type="nucleotide sequence ID" value="NZ_JBHSKG010000008.1"/>
</dbReference>
<evidence type="ECO:0000313" key="4">
    <source>
        <dbReference type="Proteomes" id="UP001596175"/>
    </source>
</evidence>
<sequence length="200" mass="21726">MSTTAGRVQQAVGLFVPKRSELRRGSDRAEVVARWVLLIIGLFLVPVALTAGSEVTARLAPQVASQQAERHEVSAEVLAAPEPQPSTRPDVASEDYRAPLRWTAADGTARVAVVRVPAAAGPGDTRTLWVDRADRPVSAPMNPSAPAAHGMLVTLFLILADLVLSLLLLVGLRWILDRARLRAWDAAWRRFTGPDHESRH</sequence>
<protein>
    <recommendedName>
        <fullName evidence="5">Transmembrane protein</fullName>
    </recommendedName>
</protein>
<dbReference type="PANTHER" id="PTHR42305:SF1">
    <property type="entry name" value="MEMBRANE PROTEIN RV1733C-RELATED"/>
    <property type="match status" value="1"/>
</dbReference>
<proteinExistence type="predicted"/>
<dbReference type="PANTHER" id="PTHR42305">
    <property type="entry name" value="MEMBRANE PROTEIN RV1733C-RELATED"/>
    <property type="match status" value="1"/>
</dbReference>
<keyword evidence="2" id="KW-0812">Transmembrane</keyword>
<feature type="transmembrane region" description="Helical" evidence="2">
    <location>
        <begin position="31"/>
        <end position="49"/>
    </location>
</feature>
<feature type="transmembrane region" description="Helical" evidence="2">
    <location>
        <begin position="151"/>
        <end position="172"/>
    </location>
</feature>
<dbReference type="Proteomes" id="UP001596175">
    <property type="component" value="Unassembled WGS sequence"/>
</dbReference>
<gene>
    <name evidence="3" type="ORF">ACFPK1_16660</name>
</gene>